<dbReference type="HAMAP" id="MF_00044">
    <property type="entry name" value="Asp_tRNA_synth_type1"/>
    <property type="match status" value="1"/>
</dbReference>
<feature type="binding site" evidence="7">
    <location>
        <position position="222"/>
    </location>
    <ligand>
        <name>L-aspartate</name>
        <dbReference type="ChEBI" id="CHEBI:29991"/>
    </ligand>
</feature>
<dbReference type="PANTHER" id="PTHR22594:SF5">
    <property type="entry name" value="ASPARTATE--TRNA LIGASE, MITOCHONDRIAL"/>
    <property type="match status" value="1"/>
</dbReference>
<dbReference type="InterPro" id="IPR045864">
    <property type="entry name" value="aa-tRNA-synth_II/BPL/LPL"/>
</dbReference>
<feature type="binding site" evidence="7">
    <location>
        <position position="526"/>
    </location>
    <ligand>
        <name>L-aspartate</name>
        <dbReference type="ChEBI" id="CHEBI:29991"/>
    </ligand>
</feature>
<feature type="site" description="Important for tRNA non-discrimination" evidence="7">
    <location>
        <position position="33"/>
    </location>
</feature>
<dbReference type="SUPFAM" id="SSF55681">
    <property type="entry name" value="Class II aaRS and biotin synthetases"/>
    <property type="match status" value="1"/>
</dbReference>
<dbReference type="InterPro" id="IPR002312">
    <property type="entry name" value="Asp/Asn-tRNA-synth_IIb"/>
</dbReference>
<dbReference type="PROSITE" id="PS50862">
    <property type="entry name" value="AA_TRNA_LIGASE_II"/>
    <property type="match status" value="1"/>
</dbReference>
<evidence type="ECO:0000259" key="8">
    <source>
        <dbReference type="PROSITE" id="PS50862"/>
    </source>
</evidence>
<comment type="function">
    <text evidence="7">Aspartyl-tRNA synthetase with relaxed tRNA specificity since it is able to aspartylate not only its cognate tRNA(Asp) but also tRNA(Asn). Reaction proceeds in two steps: L-aspartate is first activated by ATP to form Asp-AMP and then transferred to the acceptor end of tRNA(Asp/Asn).</text>
</comment>
<dbReference type="InterPro" id="IPR047089">
    <property type="entry name" value="Asp-tRNA-ligase_1_N"/>
</dbReference>
<dbReference type="SUPFAM" id="SSF50249">
    <property type="entry name" value="Nucleic acid-binding proteins"/>
    <property type="match status" value="1"/>
</dbReference>
<dbReference type="GO" id="GO:0003676">
    <property type="term" value="F:nucleic acid binding"/>
    <property type="evidence" value="ECO:0007669"/>
    <property type="project" value="InterPro"/>
</dbReference>
<dbReference type="OrthoDB" id="9802326at2"/>
<dbReference type="GO" id="GO:0004815">
    <property type="term" value="F:aspartate-tRNA ligase activity"/>
    <property type="evidence" value="ECO:0007669"/>
    <property type="project" value="UniProtKB-UniRule"/>
</dbReference>
<dbReference type="InterPro" id="IPR004365">
    <property type="entry name" value="NA-bd_OB_tRNA"/>
</dbReference>
<dbReference type="InterPro" id="IPR004115">
    <property type="entry name" value="GAD-like_sf"/>
</dbReference>
<evidence type="ECO:0000256" key="6">
    <source>
        <dbReference type="ARBA" id="ARBA00023146"/>
    </source>
</evidence>
<dbReference type="InterPro" id="IPR012340">
    <property type="entry name" value="NA-bd_OB-fold"/>
</dbReference>
<dbReference type="GO" id="GO:0005524">
    <property type="term" value="F:ATP binding"/>
    <property type="evidence" value="ECO:0007669"/>
    <property type="project" value="UniProtKB-UniRule"/>
</dbReference>
<dbReference type="GO" id="GO:0005737">
    <property type="term" value="C:cytoplasm"/>
    <property type="evidence" value="ECO:0007669"/>
    <property type="project" value="UniProtKB-SubCell"/>
</dbReference>
<dbReference type="GO" id="GO:0006422">
    <property type="term" value="P:aspartyl-tRNA aminoacylation"/>
    <property type="evidence" value="ECO:0007669"/>
    <property type="project" value="UniProtKB-UniRule"/>
</dbReference>
<dbReference type="Pfam" id="PF01336">
    <property type="entry name" value="tRNA_anti-codon"/>
    <property type="match status" value="1"/>
</dbReference>
<comment type="similarity">
    <text evidence="1 7">Belongs to the class-II aminoacyl-tRNA synthetase family. Type 1 subfamily.</text>
</comment>
<keyword evidence="6 7" id="KW-0030">Aminoacyl-tRNA synthetase</keyword>
<keyword evidence="4 7" id="KW-0067">ATP-binding</keyword>
<evidence type="ECO:0000256" key="1">
    <source>
        <dbReference type="ARBA" id="ARBA00006303"/>
    </source>
</evidence>
<dbReference type="EC" id="6.1.1.23" evidence="7"/>
<dbReference type="SUPFAM" id="SSF55261">
    <property type="entry name" value="GAD domain-like"/>
    <property type="match status" value="2"/>
</dbReference>
<organism evidence="9 10">
    <name type="scientific">Rhodobacter capsulatus</name>
    <name type="common">Rhodopseudomonas capsulata</name>
    <dbReference type="NCBI Taxonomy" id="1061"/>
    <lineage>
        <taxon>Bacteria</taxon>
        <taxon>Pseudomonadati</taxon>
        <taxon>Pseudomonadota</taxon>
        <taxon>Alphaproteobacteria</taxon>
        <taxon>Rhodobacterales</taxon>
        <taxon>Rhodobacter group</taxon>
        <taxon>Rhodobacter</taxon>
    </lineage>
</organism>
<evidence type="ECO:0000256" key="3">
    <source>
        <dbReference type="ARBA" id="ARBA00022741"/>
    </source>
</evidence>
<evidence type="ECO:0000256" key="7">
    <source>
        <dbReference type="HAMAP-Rule" id="MF_00044"/>
    </source>
</evidence>
<dbReference type="RefSeq" id="WP_074552977.1">
    <property type="nucleotide sequence ID" value="NZ_CP119563.1"/>
</dbReference>
<sequence length="665" mass="74855">MHAYRSHTCAALSAANAGEEVRLSGWVHRVRDHGGVLFLDLRDHYGITQILCDGDSPAFAALEKVRAEWVIRIDGKVKLRDASLINAKIPTGEIEVYAKEIEVLGPVEGDLPVQVFGEPEYPEETRLTYRFLDLRRDSLHQNMMLRSNVVRSLRNRMWDRGFTEFQTPIITASSPEGARDFLVPSRLHPGKFYALPQAPQQFKQLIMVAGFDRYFQIAPCFRDEDPRADRSPTDFYQLDIEMSFVKQEDVFAAVQPVIQGLFEEFGKGKKVDPNWPLIAYRDALLWYGSDKPDLRNPIKMADVSEHFRDSGFAIFAKLLENDGTEVRAIPAPTGGSRKFCDRMNAFAQANGLPGMGYIFWRKIVIVDYEKWFHEELLAWIETGEVDHALLESKKEKFTTEGADNLSTVLDKIVALIATGDGIDRIEAKKLVNANFSGERIEAAGPIAKALGPERTEAIRTQLSLNEGDAVFFLGGKAEQFESVAGKARNEIGRELGLTETDTFRFAWIVDFPMYEKTDEGKIDFSHNPFSMPQGGLEALMGDPLKVYAYQYDLACNGYELVSGGIRNHRPDIMFKAFELAGYPKEEVEKRFGGMVKAFRYGAPPHGGCAAGIDRIVMLLADTANIREVIMFPMNQRAEDLMMGAPSEPMNEQLRELRLRVLPKDA</sequence>
<comment type="subunit">
    <text evidence="7">Homodimer.</text>
</comment>
<dbReference type="InterPro" id="IPR004364">
    <property type="entry name" value="Aa-tRNA-synt_II"/>
</dbReference>
<dbReference type="Gene3D" id="3.30.1360.30">
    <property type="entry name" value="GAD-like domain"/>
    <property type="match status" value="2"/>
</dbReference>
<feature type="region of interest" description="Aspartate" evidence="7">
    <location>
        <begin position="200"/>
        <end position="203"/>
    </location>
</feature>
<accession>A0A1G7F913</accession>
<comment type="subcellular location">
    <subcellularLocation>
        <location evidence="7">Cytoplasm</location>
    </subcellularLocation>
</comment>
<feature type="binding site" evidence="7">
    <location>
        <position position="176"/>
    </location>
    <ligand>
        <name>L-aspartate</name>
        <dbReference type="ChEBI" id="CHEBI:29991"/>
    </ligand>
</feature>
<keyword evidence="7" id="KW-0963">Cytoplasm</keyword>
<dbReference type="Gene3D" id="3.30.930.10">
    <property type="entry name" value="Bira Bifunctional Protein, Domain 2"/>
    <property type="match status" value="2"/>
</dbReference>
<keyword evidence="5 7" id="KW-0648">Protein biosynthesis</keyword>
<evidence type="ECO:0000256" key="4">
    <source>
        <dbReference type="ARBA" id="ARBA00022840"/>
    </source>
</evidence>
<feature type="binding site" evidence="7">
    <location>
        <begin position="222"/>
        <end position="224"/>
    </location>
    <ligand>
        <name>ATP</name>
        <dbReference type="ChEBI" id="CHEBI:30616"/>
    </ligand>
</feature>
<dbReference type="NCBIfam" id="NF001750">
    <property type="entry name" value="PRK00476.1"/>
    <property type="match status" value="1"/>
</dbReference>
<feature type="binding site" evidence="7">
    <location>
        <position position="559"/>
    </location>
    <ligand>
        <name>ATP</name>
        <dbReference type="ChEBI" id="CHEBI:30616"/>
    </ligand>
</feature>
<dbReference type="PANTHER" id="PTHR22594">
    <property type="entry name" value="ASPARTYL/LYSYL-TRNA SYNTHETASE"/>
    <property type="match status" value="1"/>
</dbReference>
<dbReference type="GO" id="GO:0050560">
    <property type="term" value="F:aspartate-tRNA(Asn) ligase activity"/>
    <property type="evidence" value="ECO:0007669"/>
    <property type="project" value="UniProtKB-EC"/>
</dbReference>
<protein>
    <recommendedName>
        <fullName evidence="7">Aspartate--tRNA(Asp/Asn) ligase</fullName>
        <ecNumber evidence="7">6.1.1.23</ecNumber>
    </recommendedName>
    <alternativeName>
        <fullName evidence="7">Aspartyl-tRNA synthetase</fullName>
        <shortName evidence="7">AspRS</shortName>
    </alternativeName>
    <alternativeName>
        <fullName evidence="7">Non-discriminating aspartyl-tRNA synthetase</fullName>
        <shortName evidence="7">ND-AspRS</shortName>
    </alternativeName>
</protein>
<dbReference type="AlphaFoldDB" id="A0A1G7F913"/>
<feature type="domain" description="Aminoacyl-transfer RNA synthetases class-II family profile" evidence="8">
    <location>
        <begin position="145"/>
        <end position="632"/>
    </location>
</feature>
<dbReference type="Pfam" id="PF00152">
    <property type="entry name" value="tRNA-synt_2"/>
    <property type="match status" value="1"/>
</dbReference>
<keyword evidence="2 7" id="KW-0436">Ligase</keyword>
<dbReference type="NCBIfam" id="TIGR00459">
    <property type="entry name" value="aspS_bact"/>
    <property type="match status" value="1"/>
</dbReference>
<dbReference type="Gene3D" id="2.40.50.140">
    <property type="entry name" value="Nucleic acid-binding proteins"/>
    <property type="match status" value="1"/>
</dbReference>
<comment type="catalytic activity">
    <reaction evidence="7">
        <text>tRNA(Asx) + L-aspartate + ATP = L-aspartyl-tRNA(Asx) + AMP + diphosphate</text>
        <dbReference type="Rhea" id="RHEA:18349"/>
        <dbReference type="Rhea" id="RHEA-COMP:9710"/>
        <dbReference type="Rhea" id="RHEA-COMP:9711"/>
        <dbReference type="ChEBI" id="CHEBI:29991"/>
        <dbReference type="ChEBI" id="CHEBI:30616"/>
        <dbReference type="ChEBI" id="CHEBI:33019"/>
        <dbReference type="ChEBI" id="CHEBI:78442"/>
        <dbReference type="ChEBI" id="CHEBI:78516"/>
        <dbReference type="ChEBI" id="CHEBI:456215"/>
        <dbReference type="EC" id="6.1.1.23"/>
    </reaction>
</comment>
<gene>
    <name evidence="7" type="primary">aspS</name>
    <name evidence="9" type="ORF">SAMN04244550_00905</name>
</gene>
<evidence type="ECO:0000256" key="5">
    <source>
        <dbReference type="ARBA" id="ARBA00022917"/>
    </source>
</evidence>
<proteinExistence type="inferred from homology"/>
<evidence type="ECO:0000313" key="9">
    <source>
        <dbReference type="EMBL" id="SDE72440.1"/>
    </source>
</evidence>
<dbReference type="CDD" id="cd04317">
    <property type="entry name" value="EcAspRS_like_N"/>
    <property type="match status" value="1"/>
</dbReference>
<name>A0A1G7F913_RHOCA</name>
<dbReference type="InterPro" id="IPR004524">
    <property type="entry name" value="Asp-tRNA-ligase_1"/>
</dbReference>
<comment type="caution">
    <text evidence="7">Lacks conserved residue(s) required for the propagation of feature annotation.</text>
</comment>
<dbReference type="Proteomes" id="UP000183812">
    <property type="component" value="Unassembled WGS sequence"/>
</dbReference>
<evidence type="ECO:0000256" key="2">
    <source>
        <dbReference type="ARBA" id="ARBA00022598"/>
    </source>
</evidence>
<feature type="binding site" evidence="7">
    <location>
        <position position="566"/>
    </location>
    <ligand>
        <name>L-aspartate</name>
        <dbReference type="ChEBI" id="CHEBI:29991"/>
    </ligand>
</feature>
<evidence type="ECO:0000313" key="10">
    <source>
        <dbReference type="Proteomes" id="UP000183812"/>
    </source>
</evidence>
<dbReference type="EMBL" id="FNAY01000003">
    <property type="protein sequence ID" value="SDE72440.1"/>
    <property type="molecule type" value="Genomic_DNA"/>
</dbReference>
<reference evidence="9 10" key="1">
    <citation type="submission" date="2016-10" db="EMBL/GenBank/DDBJ databases">
        <authorList>
            <person name="de Groot N.N."/>
        </authorList>
    </citation>
    <scope>NUCLEOTIDE SEQUENCE [LARGE SCALE GENOMIC DNA]</scope>
    <source>
        <strain evidence="10">DSM 938 / 37b4</strain>
    </source>
</reference>
<dbReference type="InterPro" id="IPR006195">
    <property type="entry name" value="aa-tRNA-synth_II"/>
</dbReference>
<feature type="binding site" evidence="7">
    <location>
        <begin position="611"/>
        <end position="614"/>
    </location>
    <ligand>
        <name>ATP</name>
        <dbReference type="ChEBI" id="CHEBI:30616"/>
    </ligand>
</feature>
<keyword evidence="3 7" id="KW-0547">Nucleotide-binding</keyword>
<dbReference type="PRINTS" id="PR01042">
    <property type="entry name" value="TRNASYNTHASP"/>
</dbReference>